<evidence type="ECO:0000313" key="2">
    <source>
        <dbReference type="EMBL" id="OSY54131.1"/>
    </source>
</evidence>
<accession>A0A1Y2P3V3</accession>
<name>A0A1Y2P3V3_STRFR</name>
<dbReference type="AlphaFoldDB" id="A0A1Y2P3V3"/>
<reference evidence="2 3" key="1">
    <citation type="submission" date="2016-09" db="EMBL/GenBank/DDBJ databases">
        <title>Streptomyces fradiae DSM40063, a candidate organism with high potential of specific P450 cytochromes.</title>
        <authorList>
            <person name="Grumaz C."/>
            <person name="Vainshtein Y."/>
            <person name="Kirstahler P."/>
            <person name="Sohn K."/>
        </authorList>
    </citation>
    <scope>NUCLEOTIDE SEQUENCE [LARGE SCALE GENOMIC DNA]</scope>
    <source>
        <strain evidence="2 3">DSM 40063</strain>
    </source>
</reference>
<dbReference type="EMBL" id="MIFZ01000024">
    <property type="protein sequence ID" value="OSY54131.1"/>
    <property type="molecule type" value="Genomic_DNA"/>
</dbReference>
<organism evidence="2 3">
    <name type="scientific">Streptomyces fradiae ATCC 10745 = DSM 40063</name>
    <dbReference type="NCBI Taxonomy" id="1319510"/>
    <lineage>
        <taxon>Bacteria</taxon>
        <taxon>Bacillati</taxon>
        <taxon>Actinomycetota</taxon>
        <taxon>Actinomycetes</taxon>
        <taxon>Kitasatosporales</taxon>
        <taxon>Streptomycetaceae</taxon>
        <taxon>Streptomyces</taxon>
    </lineage>
</organism>
<gene>
    <name evidence="2" type="ORF">BG846_00203</name>
</gene>
<feature type="region of interest" description="Disordered" evidence="1">
    <location>
        <begin position="1"/>
        <end position="87"/>
    </location>
</feature>
<feature type="compositionally biased region" description="Low complexity" evidence="1">
    <location>
        <begin position="45"/>
        <end position="64"/>
    </location>
</feature>
<feature type="compositionally biased region" description="Low complexity" evidence="1">
    <location>
        <begin position="11"/>
        <end position="31"/>
    </location>
</feature>
<evidence type="ECO:0000256" key="1">
    <source>
        <dbReference type="SAM" id="MobiDB-lite"/>
    </source>
</evidence>
<comment type="caution">
    <text evidence="2">The sequence shown here is derived from an EMBL/GenBank/DDBJ whole genome shotgun (WGS) entry which is preliminary data.</text>
</comment>
<protein>
    <submittedName>
        <fullName evidence="2">Uncharacterized protein</fullName>
    </submittedName>
</protein>
<proteinExistence type="predicted"/>
<evidence type="ECO:0000313" key="3">
    <source>
        <dbReference type="Proteomes" id="UP000194318"/>
    </source>
</evidence>
<sequence>MSNPSSRPVLAPAASQRRATRRAAAATGLRASSPSRSATWSRIFAEASTRETAAASRAPSPRATGAVRMARSGQGPAVRRAAGVRSV</sequence>
<dbReference type="Proteomes" id="UP000194318">
    <property type="component" value="Unassembled WGS sequence"/>
</dbReference>